<name>A0A0A0BPX4_9CELL</name>
<reference evidence="2 3" key="2">
    <citation type="journal article" date="2015" name="Stand. Genomic Sci.">
        <title>Draft genome sequence of Cellulomonas carbonis T26(T) and comparative analysis of six Cellulomonas genomes.</title>
        <authorList>
            <person name="Zhuang W."/>
            <person name="Zhang S."/>
            <person name="Xia X."/>
            <person name="Wang G."/>
        </authorList>
    </citation>
    <scope>NUCLEOTIDE SEQUENCE [LARGE SCALE GENOMIC DNA]</scope>
    <source>
        <strain evidence="2 3">T26</strain>
    </source>
</reference>
<keyword evidence="1" id="KW-0472">Membrane</keyword>
<organism evidence="2 3">
    <name type="scientific">Cellulomonas carbonis T26</name>
    <dbReference type="NCBI Taxonomy" id="947969"/>
    <lineage>
        <taxon>Bacteria</taxon>
        <taxon>Bacillati</taxon>
        <taxon>Actinomycetota</taxon>
        <taxon>Actinomycetes</taxon>
        <taxon>Micrococcales</taxon>
        <taxon>Cellulomonadaceae</taxon>
        <taxon>Cellulomonas</taxon>
    </lineage>
</organism>
<reference evidence="2 3" key="1">
    <citation type="submission" date="2013-08" db="EMBL/GenBank/DDBJ databases">
        <title>Genome sequencing of Cellulomonas carbonis T26.</title>
        <authorList>
            <person name="Chen F."/>
            <person name="Li Y."/>
            <person name="Wang G."/>
        </authorList>
    </citation>
    <scope>NUCLEOTIDE SEQUENCE [LARGE SCALE GENOMIC DNA]</scope>
    <source>
        <strain evidence="2 3">T26</strain>
    </source>
</reference>
<feature type="transmembrane region" description="Helical" evidence="1">
    <location>
        <begin position="47"/>
        <end position="67"/>
    </location>
</feature>
<feature type="transmembrane region" description="Helical" evidence="1">
    <location>
        <begin position="179"/>
        <end position="199"/>
    </location>
</feature>
<feature type="transmembrane region" description="Helical" evidence="1">
    <location>
        <begin position="219"/>
        <end position="241"/>
    </location>
</feature>
<keyword evidence="1" id="KW-0812">Transmembrane</keyword>
<comment type="caution">
    <text evidence="2">The sequence shown here is derived from an EMBL/GenBank/DDBJ whole genome shotgun (WGS) entry which is preliminary data.</text>
</comment>
<keyword evidence="1" id="KW-1133">Transmembrane helix</keyword>
<feature type="transmembrane region" description="Helical" evidence="1">
    <location>
        <begin position="79"/>
        <end position="99"/>
    </location>
</feature>
<dbReference type="Proteomes" id="UP000029839">
    <property type="component" value="Unassembled WGS sequence"/>
</dbReference>
<gene>
    <name evidence="2" type="ORF">N868_04375</name>
</gene>
<keyword evidence="3" id="KW-1185">Reference proteome</keyword>
<evidence type="ECO:0000256" key="1">
    <source>
        <dbReference type="SAM" id="Phobius"/>
    </source>
</evidence>
<accession>A0A0A0BPX4</accession>
<dbReference type="OrthoDB" id="3322395at2"/>
<dbReference type="EMBL" id="AXCY01000120">
    <property type="protein sequence ID" value="KGM09129.1"/>
    <property type="molecule type" value="Genomic_DNA"/>
</dbReference>
<dbReference type="RefSeq" id="WP_052426503.1">
    <property type="nucleotide sequence ID" value="NZ_AXCY01000120.1"/>
</dbReference>
<dbReference type="AlphaFoldDB" id="A0A0A0BPX4"/>
<sequence length="445" mass="46709">MSEPTAESASETTAERPGLLARSRDLVGDSVSVVVAGARLWAGHWPLLLTVALLGGAGRMGAIWGAIEVSEVSPTLGFAVLALAPLSSVAAIVVMLHLLRDALPSLAAAGAVRAPDDVTSRRERHVVDVLASVLVPFLAVYASYGLLAEDRFRYQNGILGREFYTDGVLGGGTFDGERFFAATGVAEVVLVAVAVVLRWGLARLDGRLASRGRPRPRPLAFGGAYVEVFWMTALAGVLVHYKDRAWAWAESRRAVDVVVDAWLRVLDVLGPLGRPVDTVVDGLLGVVAAVDGLVVVPVAWLAVGAVVYGHRLAAPPRRVRTLPGAARVPVVVRRWGLDVADQVVGDLRSRFSALASGLRQLAVAGLGPMLVFALVFLVVGGLEDALAVGVRQVVGPQDLWTWLSFAPHVETVTRAVGLTVTAALLAAAVDRVLAPSVGQSSANDA</sequence>
<protein>
    <submittedName>
        <fullName evidence="2">Uncharacterized protein</fullName>
    </submittedName>
</protein>
<feature type="transmembrane region" description="Helical" evidence="1">
    <location>
        <begin position="361"/>
        <end position="382"/>
    </location>
</feature>
<evidence type="ECO:0000313" key="3">
    <source>
        <dbReference type="Proteomes" id="UP000029839"/>
    </source>
</evidence>
<proteinExistence type="predicted"/>
<evidence type="ECO:0000313" key="2">
    <source>
        <dbReference type="EMBL" id="KGM09129.1"/>
    </source>
</evidence>
<feature type="transmembrane region" description="Helical" evidence="1">
    <location>
        <begin position="129"/>
        <end position="147"/>
    </location>
</feature>
<feature type="transmembrane region" description="Helical" evidence="1">
    <location>
        <begin position="283"/>
        <end position="308"/>
    </location>
</feature>